<gene>
    <name evidence="6" type="ORF">CAL28_14755</name>
</gene>
<comment type="caution">
    <text evidence="6">The sequence shown here is derived from an EMBL/GenBank/DDBJ whole genome shotgun (WGS) entry which is preliminary data.</text>
</comment>
<feature type="region of interest" description="Disordered" evidence="3">
    <location>
        <begin position="1"/>
        <end position="35"/>
    </location>
</feature>
<dbReference type="EMBL" id="NEVS01000004">
    <property type="protein sequence ID" value="OZI60653.1"/>
    <property type="molecule type" value="Genomic_DNA"/>
</dbReference>
<proteinExistence type="predicted"/>
<evidence type="ECO:0000256" key="3">
    <source>
        <dbReference type="SAM" id="MobiDB-lite"/>
    </source>
</evidence>
<evidence type="ECO:0000259" key="4">
    <source>
        <dbReference type="Pfam" id="PF10620"/>
    </source>
</evidence>
<evidence type="ECO:0000259" key="5">
    <source>
        <dbReference type="Pfam" id="PF20866"/>
    </source>
</evidence>
<keyword evidence="7" id="KW-1185">Reference proteome</keyword>
<keyword evidence="2" id="KW-0548">Nucleotidyltransferase</keyword>
<sequence>MPPARIPETRPAVNAAADPKRPILPRVSMTPPSPPREAWRQRHALVYLHPQAWSSLLRDQAWLARHALSHTWAARGWPLIARRRSAHETDGVAVGLPFPPSAGKARIALRVRERDIARVAGLPALEQAISTAPAAWHQHLYTLVRIAADHEIFVQVFGSLAWQHLTGLSYVTDESDLDLAWSAPRGPRLASLLDAVARTDAAAPMRVDGEVIFADGTAANWRELRGDASQVILKTPAGLALASRAQVAHMLEP</sequence>
<evidence type="ECO:0000313" key="6">
    <source>
        <dbReference type="EMBL" id="OZI60653.1"/>
    </source>
</evidence>
<dbReference type="Proteomes" id="UP000215767">
    <property type="component" value="Unassembled WGS sequence"/>
</dbReference>
<reference evidence="7" key="1">
    <citation type="submission" date="2017-05" db="EMBL/GenBank/DDBJ databases">
        <title>Complete and WGS of Bordetella genogroups.</title>
        <authorList>
            <person name="Spilker T."/>
            <person name="Lipuma J."/>
        </authorList>
    </citation>
    <scope>NUCLEOTIDE SEQUENCE [LARGE SCALE GENOMIC DNA]</scope>
    <source>
        <strain evidence="7">AU8856</strain>
    </source>
</reference>
<evidence type="ECO:0000256" key="1">
    <source>
        <dbReference type="ARBA" id="ARBA00022679"/>
    </source>
</evidence>
<feature type="domain" description="Phosphoribosyl-dephospho-CoA transferase MdcG C-terminal" evidence="4">
    <location>
        <begin position="125"/>
        <end position="244"/>
    </location>
</feature>
<dbReference type="InterPro" id="IPR049180">
    <property type="entry name" value="MdcG_C"/>
</dbReference>
<dbReference type="GO" id="GO:0016779">
    <property type="term" value="F:nucleotidyltransferase activity"/>
    <property type="evidence" value="ECO:0007669"/>
    <property type="project" value="UniProtKB-KW"/>
</dbReference>
<protein>
    <submittedName>
        <fullName evidence="6">Malonate decarboxylase holo-[acyl-carrier-protein] synthase</fullName>
    </submittedName>
</protein>
<dbReference type="OrthoDB" id="5985862at2"/>
<dbReference type="NCBIfam" id="TIGR03135">
    <property type="entry name" value="malonate_mdcG"/>
    <property type="match status" value="1"/>
</dbReference>
<feature type="domain" description="Phosphoribosyl-dephospho-CoA transferase MdcG N-terminal" evidence="5">
    <location>
        <begin position="41"/>
        <end position="120"/>
    </location>
</feature>
<keyword evidence="1" id="KW-0808">Transferase</keyword>
<evidence type="ECO:0000313" key="7">
    <source>
        <dbReference type="Proteomes" id="UP000215767"/>
    </source>
</evidence>
<dbReference type="InterPro" id="IPR017557">
    <property type="entry name" value="Holo-ACP_synthase"/>
</dbReference>
<dbReference type="Pfam" id="PF10620">
    <property type="entry name" value="MdcG"/>
    <property type="match status" value="1"/>
</dbReference>
<dbReference type="Pfam" id="PF20866">
    <property type="entry name" value="MdcG_N"/>
    <property type="match status" value="1"/>
</dbReference>
<evidence type="ECO:0000256" key="2">
    <source>
        <dbReference type="ARBA" id="ARBA00022695"/>
    </source>
</evidence>
<organism evidence="6 7">
    <name type="scientific">Bordetella genomosp. 11</name>
    <dbReference type="NCBI Taxonomy" id="1416808"/>
    <lineage>
        <taxon>Bacteria</taxon>
        <taxon>Pseudomonadati</taxon>
        <taxon>Pseudomonadota</taxon>
        <taxon>Betaproteobacteria</taxon>
        <taxon>Burkholderiales</taxon>
        <taxon>Alcaligenaceae</taxon>
        <taxon>Bordetella</taxon>
    </lineage>
</organism>
<dbReference type="AlphaFoldDB" id="A0A261UIF4"/>
<name>A0A261UIF4_9BORD</name>
<accession>A0A261UIF4</accession>
<dbReference type="InterPro" id="IPR048903">
    <property type="entry name" value="MdcG_N"/>
</dbReference>